<proteinExistence type="predicted"/>
<accession>T0ZF27</accession>
<evidence type="ECO:0000256" key="4">
    <source>
        <dbReference type="ARBA" id="ARBA00023136"/>
    </source>
</evidence>
<dbReference type="EMBL" id="AUZY01012860">
    <property type="protein sequence ID" value="EQD27479.1"/>
    <property type="molecule type" value="Genomic_DNA"/>
</dbReference>
<evidence type="ECO:0000256" key="2">
    <source>
        <dbReference type="ARBA" id="ARBA00022692"/>
    </source>
</evidence>
<dbReference type="Gene3D" id="1.10.3720.10">
    <property type="entry name" value="MetI-like"/>
    <property type="match status" value="1"/>
</dbReference>
<dbReference type="GO" id="GO:0016020">
    <property type="term" value="C:membrane"/>
    <property type="evidence" value="ECO:0007669"/>
    <property type="project" value="UniProtKB-SubCell"/>
</dbReference>
<dbReference type="PANTHER" id="PTHR42744">
    <property type="entry name" value="BINDING-PROTEIN-DEPENDENT TRANSPORT SYSTEMS INNER MEMBRANE COMPONENT"/>
    <property type="match status" value="1"/>
</dbReference>
<evidence type="ECO:0000313" key="6">
    <source>
        <dbReference type="EMBL" id="EQD27479.1"/>
    </source>
</evidence>
<evidence type="ECO:0000256" key="3">
    <source>
        <dbReference type="ARBA" id="ARBA00022989"/>
    </source>
</evidence>
<evidence type="ECO:0000256" key="1">
    <source>
        <dbReference type="ARBA" id="ARBA00004141"/>
    </source>
</evidence>
<keyword evidence="2 5" id="KW-0812">Transmembrane</keyword>
<dbReference type="SUPFAM" id="SSF161098">
    <property type="entry name" value="MetI-like"/>
    <property type="match status" value="1"/>
</dbReference>
<reference evidence="6" key="2">
    <citation type="journal article" date="2014" name="ISME J.">
        <title>Microbial stratification in low pH oxic and suboxic macroscopic growths along an acid mine drainage.</title>
        <authorList>
            <person name="Mendez-Garcia C."/>
            <person name="Mesa V."/>
            <person name="Sprenger R.R."/>
            <person name="Richter M."/>
            <person name="Diez M.S."/>
            <person name="Solano J."/>
            <person name="Bargiela R."/>
            <person name="Golyshina O.V."/>
            <person name="Manteca A."/>
            <person name="Ramos J.L."/>
            <person name="Gallego J.R."/>
            <person name="Llorente I."/>
            <person name="Martins Dos Santos V.A."/>
            <person name="Jensen O.N."/>
            <person name="Pelaez A.I."/>
            <person name="Sanchez J."/>
            <person name="Ferrer M."/>
        </authorList>
    </citation>
    <scope>NUCLEOTIDE SEQUENCE</scope>
</reference>
<reference evidence="6" key="1">
    <citation type="submission" date="2013-08" db="EMBL/GenBank/DDBJ databases">
        <authorList>
            <person name="Mendez C."/>
            <person name="Richter M."/>
            <person name="Ferrer M."/>
            <person name="Sanchez J."/>
        </authorList>
    </citation>
    <scope>NUCLEOTIDE SEQUENCE</scope>
</reference>
<dbReference type="AlphaFoldDB" id="T0ZF27"/>
<evidence type="ECO:0000256" key="5">
    <source>
        <dbReference type="SAM" id="Phobius"/>
    </source>
</evidence>
<feature type="transmembrane region" description="Helical" evidence="5">
    <location>
        <begin position="108"/>
        <end position="127"/>
    </location>
</feature>
<feature type="transmembrane region" description="Helical" evidence="5">
    <location>
        <begin position="74"/>
        <end position="96"/>
    </location>
</feature>
<dbReference type="InterPro" id="IPR035906">
    <property type="entry name" value="MetI-like_sf"/>
</dbReference>
<gene>
    <name evidence="6" type="ORF">B1B_19137</name>
</gene>
<keyword evidence="3 5" id="KW-1133">Transmembrane helix</keyword>
<comment type="subcellular location">
    <subcellularLocation>
        <location evidence="1">Membrane</location>
        <topology evidence="1">Multi-pass membrane protein</topology>
    </subcellularLocation>
</comment>
<protein>
    <submittedName>
        <fullName evidence="6">Binding-protein-dependent transport system inner membrane component</fullName>
    </submittedName>
</protein>
<organism evidence="6">
    <name type="scientific">mine drainage metagenome</name>
    <dbReference type="NCBI Taxonomy" id="410659"/>
    <lineage>
        <taxon>unclassified sequences</taxon>
        <taxon>metagenomes</taxon>
        <taxon>ecological metagenomes</taxon>
    </lineage>
</organism>
<comment type="caution">
    <text evidence="6">The sequence shown here is derived from an EMBL/GenBank/DDBJ whole genome shotgun (WGS) entry which is preliminary data.</text>
</comment>
<name>T0ZF27_9ZZZZ</name>
<feature type="non-terminal residue" evidence="6">
    <location>
        <position position="140"/>
    </location>
</feature>
<keyword evidence="4 5" id="KW-0472">Membrane</keyword>
<sequence>MLYGAILAVAVPATLINWGGSAGALIDQLPTAGRDLSYSFGRMLAAYLASLGFALAYGYYAAAHRPAERVMIPVLDILQSVPILGFFPVAILFFVGLTGPHSFLGPNLASVFLIFTSMVWNMVFGVYESLKTIPDRPSGG</sequence>
<dbReference type="PANTHER" id="PTHR42744:SF1">
    <property type="entry name" value="BINDING-PROTEIN-DEPENDENT TRANSPORT SYSTEMS INNER MEMBRANE COMPONENT"/>
    <property type="match status" value="1"/>
</dbReference>
<feature type="transmembrane region" description="Helical" evidence="5">
    <location>
        <begin position="40"/>
        <end position="62"/>
    </location>
</feature>